<protein>
    <submittedName>
        <fullName evidence="1">MBL fold metallo-hydrolase</fullName>
    </submittedName>
</protein>
<name>A0AAX4KZK0_9CREN</name>
<keyword evidence="2" id="KW-1185">Reference proteome</keyword>
<accession>A0AAX4KZK0</accession>
<proteinExistence type="predicted"/>
<dbReference type="Proteomes" id="UP001432202">
    <property type="component" value="Chromosome"/>
</dbReference>
<dbReference type="EMBL" id="CP146016">
    <property type="protein sequence ID" value="WWQ59967.1"/>
    <property type="molecule type" value="Genomic_DNA"/>
</dbReference>
<sequence>MSLAKVYKNVYIVGGKIVDENDTNAYLIYNEINDYYLLIDTTTGINIRYVIEGLLEIMRGQNKLKYIILTSCKIENSGGLSYIYNIFKPITVAHFPDSIMIRKGECQNTSYSPSPISLEIKDKKYNLDIFSIFLSKTITNGNILIKYKDIIFSGSNTKISPYYKNAKYICDINNCRSISD</sequence>
<gene>
    <name evidence="1" type="ORF">V6M85_10950</name>
</gene>
<organism evidence="1 2">
    <name type="scientific">Sulfolobus tengchongensis</name>
    <dbReference type="NCBI Taxonomy" id="207809"/>
    <lineage>
        <taxon>Archaea</taxon>
        <taxon>Thermoproteota</taxon>
        <taxon>Thermoprotei</taxon>
        <taxon>Sulfolobales</taxon>
        <taxon>Sulfolobaceae</taxon>
        <taxon>Sulfolobus</taxon>
    </lineage>
</organism>
<dbReference type="InterPro" id="IPR036866">
    <property type="entry name" value="RibonucZ/Hydroxyglut_hydro"/>
</dbReference>
<dbReference type="RefSeq" id="WP_338599941.1">
    <property type="nucleotide sequence ID" value="NZ_CP146016.1"/>
</dbReference>
<evidence type="ECO:0000313" key="1">
    <source>
        <dbReference type="EMBL" id="WWQ59967.1"/>
    </source>
</evidence>
<dbReference type="AlphaFoldDB" id="A0AAX4KZK0"/>
<dbReference type="Gene3D" id="3.60.15.10">
    <property type="entry name" value="Ribonuclease Z/Hydroxyacylglutathione hydrolase-like"/>
    <property type="match status" value="1"/>
</dbReference>
<evidence type="ECO:0000313" key="2">
    <source>
        <dbReference type="Proteomes" id="UP001432202"/>
    </source>
</evidence>
<dbReference type="SUPFAM" id="SSF56281">
    <property type="entry name" value="Metallo-hydrolase/oxidoreductase"/>
    <property type="match status" value="1"/>
</dbReference>
<reference evidence="1 2" key="1">
    <citation type="submission" date="2024-02" db="EMBL/GenBank/DDBJ databases">
        <title>STSV induces naive adaptation in Sulfolobus.</title>
        <authorList>
            <person name="Xiang X."/>
            <person name="Song M."/>
        </authorList>
    </citation>
    <scope>NUCLEOTIDE SEQUENCE [LARGE SCALE GENOMIC DNA]</scope>
    <source>
        <strain evidence="1 2">RT2</strain>
    </source>
</reference>
<dbReference type="GeneID" id="89337293"/>